<dbReference type="Proteomes" id="UP000886355">
    <property type="component" value="Unassembled WGS sequence"/>
</dbReference>
<accession>A0A7C0WUJ4</accession>
<dbReference type="AlphaFoldDB" id="A0A7C0WUJ4"/>
<proteinExistence type="predicted"/>
<reference evidence="1" key="1">
    <citation type="journal article" date="2020" name="mSystems">
        <title>Genome- and Community-Level Interaction Insights into Carbon Utilization and Element Cycling Functions of Hydrothermarchaeota in Hydrothermal Sediment.</title>
        <authorList>
            <person name="Zhou Z."/>
            <person name="Liu Y."/>
            <person name="Xu W."/>
            <person name="Pan J."/>
            <person name="Luo Z.H."/>
            <person name="Li M."/>
        </authorList>
    </citation>
    <scope>NUCLEOTIDE SEQUENCE [LARGE SCALE GENOMIC DNA]</scope>
    <source>
        <strain evidence="1">HyVt-19</strain>
    </source>
</reference>
<comment type="caution">
    <text evidence="1">The sequence shown here is derived from an EMBL/GenBank/DDBJ whole genome shotgun (WGS) entry which is preliminary data.</text>
</comment>
<evidence type="ECO:0008006" key="2">
    <source>
        <dbReference type="Google" id="ProtNLM"/>
    </source>
</evidence>
<name>A0A7C0WUJ4_9BACT</name>
<organism evidence="1">
    <name type="scientific">Thermodesulforhabdus norvegica</name>
    <dbReference type="NCBI Taxonomy" id="39841"/>
    <lineage>
        <taxon>Bacteria</taxon>
        <taxon>Pseudomonadati</taxon>
        <taxon>Thermodesulfobacteriota</taxon>
        <taxon>Syntrophobacteria</taxon>
        <taxon>Syntrophobacterales</taxon>
        <taxon>Thermodesulforhabdaceae</taxon>
        <taxon>Thermodesulforhabdus</taxon>
    </lineage>
</organism>
<gene>
    <name evidence="1" type="ORF">ENG14_00285</name>
</gene>
<protein>
    <recommendedName>
        <fullName evidence="2">HTH HARE-type domain-containing protein</fullName>
    </recommendedName>
</protein>
<sequence>MSIIYDILLKSPNPLHITEIIAQAKQDFSVDLDRESIASALSKKVRSRRMFKKVAPNTFAILDSSSEKIS</sequence>
<dbReference type="EMBL" id="DQZW01000014">
    <property type="protein sequence ID" value="HDL89325.1"/>
    <property type="molecule type" value="Genomic_DNA"/>
</dbReference>
<evidence type="ECO:0000313" key="1">
    <source>
        <dbReference type="EMBL" id="HDL89325.1"/>
    </source>
</evidence>